<evidence type="ECO:0000256" key="5">
    <source>
        <dbReference type="ARBA" id="ARBA00023288"/>
    </source>
</evidence>
<evidence type="ECO:0000256" key="3">
    <source>
        <dbReference type="ARBA" id="ARBA00023136"/>
    </source>
</evidence>
<dbReference type="EMBL" id="LSFN01000005">
    <property type="protein sequence ID" value="OAB76303.1"/>
    <property type="molecule type" value="Genomic_DNA"/>
</dbReference>
<evidence type="ECO:0000313" key="6">
    <source>
        <dbReference type="EMBL" id="OAB76303.1"/>
    </source>
</evidence>
<dbReference type="RefSeq" id="WP_068654893.1">
    <property type="nucleotide sequence ID" value="NZ_CP017770.1"/>
</dbReference>
<evidence type="ECO:0000256" key="4">
    <source>
        <dbReference type="ARBA" id="ARBA00023139"/>
    </source>
</evidence>
<dbReference type="AlphaFoldDB" id="A0A167F8G1"/>
<keyword evidence="3" id="KW-0472">Membrane</keyword>
<keyword evidence="2" id="KW-0732">Signal</keyword>
<dbReference type="Proteomes" id="UP000077134">
    <property type="component" value="Unassembled WGS sequence"/>
</dbReference>
<accession>A0A167F8G1</accession>
<protein>
    <submittedName>
        <fullName evidence="6">ABC transporter substrate-binding protein</fullName>
    </submittedName>
</protein>
<dbReference type="KEGG" id="pcx:LPB68_01060"/>
<dbReference type="PANTHER" id="PTHR43649">
    <property type="entry name" value="ARABINOSE-BINDING PROTEIN-RELATED"/>
    <property type="match status" value="1"/>
</dbReference>
<keyword evidence="5" id="KW-0449">Lipoprotein</keyword>
<evidence type="ECO:0000256" key="1">
    <source>
        <dbReference type="ARBA" id="ARBA00022475"/>
    </source>
</evidence>
<evidence type="ECO:0000256" key="2">
    <source>
        <dbReference type="ARBA" id="ARBA00022729"/>
    </source>
</evidence>
<dbReference type="STRING" id="1763538.LPB68_01060"/>
<reference evidence="6 7" key="1">
    <citation type="submission" date="2016-02" db="EMBL/GenBank/DDBJ databases">
        <title>Paenibacillus sp. LPB0068, isolated from Crassostrea gigas.</title>
        <authorList>
            <person name="Shin S.-K."/>
            <person name="Yi H."/>
        </authorList>
    </citation>
    <scope>NUCLEOTIDE SEQUENCE [LARGE SCALE GENOMIC DNA]</scope>
    <source>
        <strain evidence="6 7">LPB0068</strain>
    </source>
</reference>
<sequence length="518" mass="60157">MILIVRYTKYLFIGLLMLLMGCSEQLEADHDVVNPFGDEKMTTLRIALFDRNNKPSDAPEITNNFMTQYIQEQFGDPNRIKIEFVTIPRSEEVEKLNILIKANQAPDIVFTYLEPVVANLVSRGALTDLTSLLNEYGDDLKQVLGEEVLQYGVFEGKQYAIPAKRILRAQSTTLIREDWLQEVGLPLPETTEEFYTALNAFKEKMPGKAGEEVIPYSLIDYYHMLHLQYSFWDWDHITEEDLYANPRWVMPGNKDAFRFLNQLYHEGLIDPNFAFDRDMKKYKEDFTYGRIGATTPNTIEPVYMGHLAELKKHEPSAVFTPIDPFTSKNGQHPKPINEVNGMYIMVPKISKHAEEAVKYLNWMANPEHYIPLQNGIEGLTYEMKDGIPVTLENEDTKRMMYNYFDYCIIFNGKFISPVNEELNINANTYNPQYSQFTMKSIEYGMKDGIELPRIRTVIESEIKYMDVLTEKYDEVFVKVVTAQPEQFDAVYDKEVEDYMSMGGEQVMIEKRTAYRAEQ</sequence>
<keyword evidence="7" id="KW-1185">Reference proteome</keyword>
<organism evidence="6 7">
    <name type="scientific">Paenibacillus crassostreae</name>
    <dbReference type="NCBI Taxonomy" id="1763538"/>
    <lineage>
        <taxon>Bacteria</taxon>
        <taxon>Bacillati</taxon>
        <taxon>Bacillota</taxon>
        <taxon>Bacilli</taxon>
        <taxon>Bacillales</taxon>
        <taxon>Paenibacillaceae</taxon>
        <taxon>Paenibacillus</taxon>
    </lineage>
</organism>
<dbReference type="SUPFAM" id="SSF53850">
    <property type="entry name" value="Periplasmic binding protein-like II"/>
    <property type="match status" value="1"/>
</dbReference>
<keyword evidence="4" id="KW-0564">Palmitate</keyword>
<dbReference type="Gene3D" id="3.40.190.10">
    <property type="entry name" value="Periplasmic binding protein-like II"/>
    <property type="match status" value="2"/>
</dbReference>
<dbReference type="InterPro" id="IPR050490">
    <property type="entry name" value="Bact_solute-bd_prot1"/>
</dbReference>
<dbReference type="Pfam" id="PF01547">
    <property type="entry name" value="SBP_bac_1"/>
    <property type="match status" value="1"/>
</dbReference>
<proteinExistence type="predicted"/>
<dbReference type="InterPro" id="IPR006059">
    <property type="entry name" value="SBP"/>
</dbReference>
<evidence type="ECO:0000313" key="7">
    <source>
        <dbReference type="Proteomes" id="UP000077134"/>
    </source>
</evidence>
<dbReference type="OrthoDB" id="2492023at2"/>
<gene>
    <name evidence="6" type="ORF">PNBC_02465</name>
</gene>
<keyword evidence="1" id="KW-1003">Cell membrane</keyword>
<dbReference type="PANTHER" id="PTHR43649:SF33">
    <property type="entry name" value="POLYGALACTURONAN_RHAMNOGALACTURONAN-BINDING PROTEIN YTCQ"/>
    <property type="match status" value="1"/>
</dbReference>
<comment type="caution">
    <text evidence="6">The sequence shown here is derived from an EMBL/GenBank/DDBJ whole genome shotgun (WGS) entry which is preliminary data.</text>
</comment>
<dbReference type="PROSITE" id="PS51257">
    <property type="entry name" value="PROKAR_LIPOPROTEIN"/>
    <property type="match status" value="1"/>
</dbReference>
<name>A0A167F8G1_9BACL</name>